<dbReference type="SUPFAM" id="SSF53098">
    <property type="entry name" value="Ribonuclease H-like"/>
    <property type="match status" value="1"/>
</dbReference>
<keyword evidence="1" id="KW-0175">Coiled coil</keyword>
<feature type="domain" description="Integrase catalytic" evidence="3">
    <location>
        <begin position="283"/>
        <end position="445"/>
    </location>
</feature>
<feature type="region of interest" description="Disordered" evidence="2">
    <location>
        <begin position="107"/>
        <end position="131"/>
    </location>
</feature>
<evidence type="ECO:0000313" key="4">
    <source>
        <dbReference type="EMBL" id="HJE38586.1"/>
    </source>
</evidence>
<protein>
    <submittedName>
        <fullName evidence="4">IS3 family transposase</fullName>
    </submittedName>
</protein>
<dbReference type="InterPro" id="IPR055247">
    <property type="entry name" value="InsJ-like_HTH"/>
</dbReference>
<dbReference type="InterPro" id="IPR036397">
    <property type="entry name" value="RNaseH_sf"/>
</dbReference>
<dbReference type="InterPro" id="IPR048020">
    <property type="entry name" value="Transpos_IS3"/>
</dbReference>
<dbReference type="Pfam" id="PF13276">
    <property type="entry name" value="HTH_21"/>
    <property type="match status" value="1"/>
</dbReference>
<gene>
    <name evidence="4" type="ORF">K8V47_02335</name>
</gene>
<comment type="caution">
    <text evidence="4">The sequence shown here is derived from an EMBL/GenBank/DDBJ whole genome shotgun (WGS) entry which is preliminary data.</text>
</comment>
<dbReference type="EMBL" id="DYXT01000016">
    <property type="protein sequence ID" value="HJE38586.1"/>
    <property type="molecule type" value="Genomic_DNA"/>
</dbReference>
<evidence type="ECO:0000256" key="1">
    <source>
        <dbReference type="SAM" id="Coils"/>
    </source>
</evidence>
<dbReference type="Pfam" id="PF00665">
    <property type="entry name" value="rve"/>
    <property type="match status" value="1"/>
</dbReference>
<dbReference type="PROSITE" id="PS50994">
    <property type="entry name" value="INTEGRASE"/>
    <property type="match status" value="1"/>
</dbReference>
<evidence type="ECO:0000256" key="2">
    <source>
        <dbReference type="SAM" id="MobiDB-lite"/>
    </source>
</evidence>
<dbReference type="Pfam" id="PF13333">
    <property type="entry name" value="rve_2"/>
    <property type="match status" value="1"/>
</dbReference>
<dbReference type="AlphaFoldDB" id="A0A921E898"/>
<accession>A0A921E898</accession>
<dbReference type="InterPro" id="IPR009057">
    <property type="entry name" value="Homeodomain-like_sf"/>
</dbReference>
<name>A0A921E898_9BACT</name>
<reference evidence="4" key="1">
    <citation type="journal article" date="2021" name="PeerJ">
        <title>Extensive microbial diversity within the chicken gut microbiome revealed by metagenomics and culture.</title>
        <authorList>
            <person name="Gilroy R."/>
            <person name="Ravi A."/>
            <person name="Getino M."/>
            <person name="Pursley I."/>
            <person name="Horton D.L."/>
            <person name="Alikhan N.F."/>
            <person name="Baker D."/>
            <person name="Gharbi K."/>
            <person name="Hall N."/>
            <person name="Watson M."/>
            <person name="Adriaenssens E.M."/>
            <person name="Foster-Nyarko E."/>
            <person name="Jarju S."/>
            <person name="Secka A."/>
            <person name="Antonio M."/>
            <person name="Oren A."/>
            <person name="Chaudhuri R.R."/>
            <person name="La Ragione R."/>
            <person name="Hildebrand F."/>
            <person name="Pallen M.J."/>
        </authorList>
    </citation>
    <scope>NUCLEOTIDE SEQUENCE</scope>
    <source>
        <strain evidence="4">4100</strain>
    </source>
</reference>
<dbReference type="PANTHER" id="PTHR46889">
    <property type="entry name" value="TRANSPOSASE INSF FOR INSERTION SEQUENCE IS3B-RELATED"/>
    <property type="match status" value="1"/>
</dbReference>
<evidence type="ECO:0000313" key="5">
    <source>
        <dbReference type="Proteomes" id="UP000711407"/>
    </source>
</evidence>
<dbReference type="InterPro" id="IPR050900">
    <property type="entry name" value="Transposase_IS3/IS150/IS904"/>
</dbReference>
<dbReference type="InterPro" id="IPR025948">
    <property type="entry name" value="HTH-like_dom"/>
</dbReference>
<dbReference type="NCBIfam" id="NF033516">
    <property type="entry name" value="transpos_IS3"/>
    <property type="match status" value="1"/>
</dbReference>
<dbReference type="Gene3D" id="3.30.420.10">
    <property type="entry name" value="Ribonuclease H-like superfamily/Ribonuclease H"/>
    <property type="match status" value="1"/>
</dbReference>
<feature type="coiled-coil region" evidence="1">
    <location>
        <begin position="132"/>
        <end position="169"/>
    </location>
</feature>
<evidence type="ECO:0000259" key="3">
    <source>
        <dbReference type="PROSITE" id="PS50994"/>
    </source>
</evidence>
<dbReference type="Proteomes" id="UP000711407">
    <property type="component" value="Unassembled WGS sequence"/>
</dbReference>
<dbReference type="SUPFAM" id="SSF46689">
    <property type="entry name" value="Homeodomain-like"/>
    <property type="match status" value="2"/>
</dbReference>
<dbReference type="InterPro" id="IPR012337">
    <property type="entry name" value="RNaseH-like_sf"/>
</dbReference>
<reference evidence="4" key="2">
    <citation type="submission" date="2021-09" db="EMBL/GenBank/DDBJ databases">
        <authorList>
            <person name="Gilroy R."/>
        </authorList>
    </citation>
    <scope>NUCLEOTIDE SEQUENCE</scope>
    <source>
        <strain evidence="4">4100</strain>
    </source>
</reference>
<dbReference type="GO" id="GO:0015074">
    <property type="term" value="P:DNA integration"/>
    <property type="evidence" value="ECO:0007669"/>
    <property type="project" value="InterPro"/>
</dbReference>
<dbReference type="GO" id="GO:0003676">
    <property type="term" value="F:nucleic acid binding"/>
    <property type="evidence" value="ECO:0007669"/>
    <property type="project" value="InterPro"/>
</dbReference>
<dbReference type="InterPro" id="IPR001584">
    <property type="entry name" value="Integrase_cat-core"/>
</dbReference>
<sequence>MKRTFEEKLEIIGLYKSGMSQRQLCRQFHMGQHYLEDLLDRYEKCGEDGLRKKGRSKLSGHEKEIMVREYLEKGVTLRYIRNKYDVSRAALESWVCRVRTGGYGSLYTGQKRGRPPKDPMARPKKKGPQTELEKLQAENLRLRAENALLKKVKALVEEQEARARQWAKAIDGLRPEYPLGLLLELRKMARSVFYYHLRRLKADDRYAKEKEEIKSIFHKHKGRYGYRRITSEMRNRKYVINHKAVQRIMSELGLKSVIRKVRYRSYKGEVGKVAPNVIARDFAATAPNRKWATDVTQINIGPAKLYLSPILDMYNGEIISYNISASPNLEQVYDMLDKAFEKFDSLDGLILHSDQGWQYQHYGYRKRLEDRHIIQSMSRKGNCLDNAMMENFFGIMKSELLYAEKFDSPQAFIKALEEYIDYYNNNRIKSRLKGMSPVQYRTLSLNG</sequence>
<dbReference type="PANTHER" id="PTHR46889:SF4">
    <property type="entry name" value="TRANSPOSASE INSO FOR INSERTION SEQUENCE ELEMENT IS911B-RELATED"/>
    <property type="match status" value="1"/>
</dbReference>
<organism evidence="4 5">
    <name type="scientific">Candidatus Amulumruptor caecigallinarius</name>
    <dbReference type="NCBI Taxonomy" id="2109911"/>
    <lineage>
        <taxon>Bacteria</taxon>
        <taxon>Pseudomonadati</taxon>
        <taxon>Bacteroidota</taxon>
        <taxon>Bacteroidia</taxon>
        <taxon>Bacteroidales</taxon>
        <taxon>Muribaculaceae</taxon>
        <taxon>Candidatus Amulumruptor</taxon>
    </lineage>
</organism>
<proteinExistence type="predicted"/>
<dbReference type="Pfam" id="PF13518">
    <property type="entry name" value="HTH_28"/>
    <property type="match status" value="2"/>
</dbReference>